<comment type="subcellular location">
    <subcellularLocation>
        <location evidence="1">Nucleus</location>
        <location evidence="1">Nucleolus</location>
    </subcellularLocation>
</comment>
<proteinExistence type="inferred from homology"/>
<keyword evidence="8" id="KW-0539">Nucleus</keyword>
<dbReference type="GO" id="GO:0005730">
    <property type="term" value="C:nucleolus"/>
    <property type="evidence" value="ECO:0007669"/>
    <property type="project" value="UniProtKB-SubCell"/>
</dbReference>
<dbReference type="EMBL" id="JAINUG010000173">
    <property type="protein sequence ID" value="KAJ8390174.1"/>
    <property type="molecule type" value="Genomic_DNA"/>
</dbReference>
<evidence type="ECO:0000256" key="4">
    <source>
        <dbReference type="ARBA" id="ARBA00022679"/>
    </source>
</evidence>
<evidence type="ECO:0000256" key="5">
    <source>
        <dbReference type="ARBA" id="ARBA00022741"/>
    </source>
</evidence>
<evidence type="ECO:0000256" key="10">
    <source>
        <dbReference type="SAM" id="MobiDB-lite"/>
    </source>
</evidence>
<feature type="region of interest" description="Disordered" evidence="10">
    <location>
        <begin position="88"/>
        <end position="127"/>
    </location>
</feature>
<feature type="compositionally biased region" description="Polar residues" evidence="10">
    <location>
        <begin position="110"/>
        <end position="127"/>
    </location>
</feature>
<feature type="region of interest" description="Disordered" evidence="10">
    <location>
        <begin position="151"/>
        <end position="198"/>
    </location>
</feature>
<evidence type="ECO:0000256" key="6">
    <source>
        <dbReference type="ARBA" id="ARBA00022777"/>
    </source>
</evidence>
<evidence type="ECO:0000259" key="11">
    <source>
        <dbReference type="Pfam" id="PF16575"/>
    </source>
</evidence>
<keyword evidence="15" id="KW-1185">Reference proteome</keyword>
<feature type="domain" description="NOL9 C-terminal" evidence="13">
    <location>
        <begin position="652"/>
        <end position="751"/>
    </location>
</feature>
<evidence type="ECO:0000313" key="15">
    <source>
        <dbReference type="Proteomes" id="UP001221898"/>
    </source>
</evidence>
<evidence type="ECO:0000256" key="7">
    <source>
        <dbReference type="ARBA" id="ARBA00022840"/>
    </source>
</evidence>
<dbReference type="InterPro" id="IPR057573">
    <property type="entry name" value="NOL9_N"/>
</dbReference>
<dbReference type="Gene3D" id="3.40.50.300">
    <property type="entry name" value="P-loop containing nucleotide triphosphate hydrolases"/>
    <property type="match status" value="1"/>
</dbReference>
<evidence type="ECO:0000256" key="9">
    <source>
        <dbReference type="ARBA" id="ARBA00071212"/>
    </source>
</evidence>
<dbReference type="InterPro" id="IPR057570">
    <property type="entry name" value="NOL9_C"/>
</dbReference>
<dbReference type="InterPro" id="IPR032319">
    <property type="entry name" value="CLP1_P"/>
</dbReference>
<comment type="similarity">
    <text evidence="2">Belongs to the Clp1 family. NOL9/GRC3 subfamily.</text>
</comment>
<dbReference type="InterPro" id="IPR027417">
    <property type="entry name" value="P-loop_NTPase"/>
</dbReference>
<name>A0AAD7RTN3_9TELE</name>
<organism evidence="14 15">
    <name type="scientific">Aldrovandia affinis</name>
    <dbReference type="NCBI Taxonomy" id="143900"/>
    <lineage>
        <taxon>Eukaryota</taxon>
        <taxon>Metazoa</taxon>
        <taxon>Chordata</taxon>
        <taxon>Craniata</taxon>
        <taxon>Vertebrata</taxon>
        <taxon>Euteleostomi</taxon>
        <taxon>Actinopterygii</taxon>
        <taxon>Neopterygii</taxon>
        <taxon>Teleostei</taxon>
        <taxon>Notacanthiformes</taxon>
        <taxon>Halosauridae</taxon>
        <taxon>Aldrovandia</taxon>
    </lineage>
</organism>
<feature type="domain" description="Clp1 P-loop" evidence="11">
    <location>
        <begin position="431"/>
        <end position="561"/>
    </location>
</feature>
<comment type="caution">
    <text evidence="14">The sequence shown here is derived from an EMBL/GenBank/DDBJ whole genome shotgun (WGS) entry which is preliminary data.</text>
</comment>
<keyword evidence="5" id="KW-0547">Nucleotide-binding</keyword>
<dbReference type="Pfam" id="PF24419">
    <property type="entry name" value="Cupin_NOL9"/>
    <property type="match status" value="1"/>
</dbReference>
<dbReference type="AlphaFoldDB" id="A0AAD7RTN3"/>
<evidence type="ECO:0000256" key="1">
    <source>
        <dbReference type="ARBA" id="ARBA00004604"/>
    </source>
</evidence>
<dbReference type="InterPro" id="IPR045116">
    <property type="entry name" value="Clp1/Grc3"/>
</dbReference>
<evidence type="ECO:0000259" key="13">
    <source>
        <dbReference type="Pfam" id="PF25467"/>
    </source>
</evidence>
<dbReference type="GO" id="GO:0000448">
    <property type="term" value="P:cleavage in ITS2 between 5.8S rRNA and LSU-rRNA of tricistronic rRNA transcript (SSU-rRNA, 5.8S rRNA, LSU-rRNA)"/>
    <property type="evidence" value="ECO:0007669"/>
    <property type="project" value="TreeGrafter"/>
</dbReference>
<evidence type="ECO:0000259" key="12">
    <source>
        <dbReference type="Pfam" id="PF24419"/>
    </source>
</evidence>
<dbReference type="GO" id="GO:0051731">
    <property type="term" value="F:polynucleotide 5'-hydroxyl-kinase activity"/>
    <property type="evidence" value="ECO:0007669"/>
    <property type="project" value="InterPro"/>
</dbReference>
<dbReference type="GO" id="GO:0005524">
    <property type="term" value="F:ATP binding"/>
    <property type="evidence" value="ECO:0007669"/>
    <property type="project" value="UniProtKB-KW"/>
</dbReference>
<gene>
    <name evidence="14" type="ORF">AAFF_G00110480</name>
</gene>
<dbReference type="Pfam" id="PF25467">
    <property type="entry name" value="NOL9_C"/>
    <property type="match status" value="1"/>
</dbReference>
<dbReference type="Pfam" id="PF16575">
    <property type="entry name" value="CLP1_P"/>
    <property type="match status" value="1"/>
</dbReference>
<evidence type="ECO:0000256" key="2">
    <source>
        <dbReference type="ARBA" id="ARBA00011003"/>
    </source>
</evidence>
<protein>
    <recommendedName>
        <fullName evidence="9">Polynucleotide 5'-hydroxyl-kinase NOL9</fullName>
    </recommendedName>
</protein>
<accession>A0AAD7RTN3</accession>
<evidence type="ECO:0000256" key="8">
    <source>
        <dbReference type="ARBA" id="ARBA00023242"/>
    </source>
</evidence>
<sequence>MLFLERTPLVPRVVACQVNDGWPNKSLCCRGWVYTWTKIYTNKGPLNLGVIQPDLQLFLVRIHRGLLCSKFEVVAFRLVRWRNMKVANGGAKSKGRSSGQMRWAKKKIRQPQTQHTNVVNLDSPSTSPDTAMAKKYYQLSIRGQHSLKRLKNSAQPVYSSQKQGPTPKTKGKAKSGAVPHAHTNGGTESEPLAESSSEDSEYWSAFAQSVLQNGVEGSASMGDRAGGKGEEPLPYHAERDHVHNRTVLVMRQGQSLTFRGKALLTCLYGRVEVLGFTIEEGQQPYPVFSPPTNCPLTITTMGNSSLISKTRRERRLEARNIVRKYLSTDSRKRLQNAVDVDSCLVLLEPLNTPLTRFLTSLPEHHNLFGLSPRELDQPPASDCPISAVGLIPLHSSSGGLVMSQSYRNALTSLVHACAEESDGCPVILVCGSKNTGKSTFNRHLINTLLNHTASVDYLECDLGQTEFTPPGCLSLTSVTEPLLGAPFTHLCTPEHMVFFGETSCERDLDRYLESLKFLWRSYSHETPVIINTMGWVKGFGFQLLVDFIRLFSVTHVVQLSYGANPQCPDLTPTFVRTTSGWQTRPPAPPTEEYFTPQSHVLLSVQSEFEGAGSVSNMRYHRSNILRDLALLGYFSQLQAPESGPVRPLHCFTPYQVPMCAVAVRVTHSEVAPLHTLYAANGSLVGLCCLEERVGGSGGPVLLSHTPVCQCVGFGVLRGVDTARGLYFLVTPVAPSILRQVNCLLIGGVTLPHTLLRSQPGIEGEKPYVTMEYSFELTGAGKMKVFKGLLRREHMGGSGH</sequence>
<evidence type="ECO:0000313" key="14">
    <source>
        <dbReference type="EMBL" id="KAJ8390174.1"/>
    </source>
</evidence>
<keyword evidence="3" id="KW-0698">rRNA processing</keyword>
<dbReference type="PANTHER" id="PTHR12755">
    <property type="entry name" value="CLEAVAGE/POLYADENYLATION FACTOR IA SUBUNIT CLP1P"/>
    <property type="match status" value="1"/>
</dbReference>
<feature type="compositionally biased region" description="Polar residues" evidence="10">
    <location>
        <begin position="152"/>
        <end position="166"/>
    </location>
</feature>
<keyword evidence="7" id="KW-0067">ATP-binding</keyword>
<feature type="domain" description="NOL9 N-terminal" evidence="12">
    <location>
        <begin position="241"/>
        <end position="369"/>
    </location>
</feature>
<reference evidence="14" key="1">
    <citation type="journal article" date="2023" name="Science">
        <title>Genome structures resolve the early diversification of teleost fishes.</title>
        <authorList>
            <person name="Parey E."/>
            <person name="Louis A."/>
            <person name="Montfort J."/>
            <person name="Bouchez O."/>
            <person name="Roques C."/>
            <person name="Iampietro C."/>
            <person name="Lluch J."/>
            <person name="Castinel A."/>
            <person name="Donnadieu C."/>
            <person name="Desvignes T."/>
            <person name="Floi Bucao C."/>
            <person name="Jouanno E."/>
            <person name="Wen M."/>
            <person name="Mejri S."/>
            <person name="Dirks R."/>
            <person name="Jansen H."/>
            <person name="Henkel C."/>
            <person name="Chen W.J."/>
            <person name="Zahm M."/>
            <person name="Cabau C."/>
            <person name="Klopp C."/>
            <person name="Thompson A.W."/>
            <person name="Robinson-Rechavi M."/>
            <person name="Braasch I."/>
            <person name="Lecointre G."/>
            <person name="Bobe J."/>
            <person name="Postlethwait J.H."/>
            <person name="Berthelot C."/>
            <person name="Roest Crollius H."/>
            <person name="Guiguen Y."/>
        </authorList>
    </citation>
    <scope>NUCLEOTIDE SEQUENCE</scope>
    <source>
        <strain evidence="14">NC1722</strain>
    </source>
</reference>
<evidence type="ECO:0000256" key="3">
    <source>
        <dbReference type="ARBA" id="ARBA00022552"/>
    </source>
</evidence>
<dbReference type="SUPFAM" id="SSF52540">
    <property type="entry name" value="P-loop containing nucleoside triphosphate hydrolases"/>
    <property type="match status" value="1"/>
</dbReference>
<dbReference type="Proteomes" id="UP001221898">
    <property type="component" value="Unassembled WGS sequence"/>
</dbReference>
<dbReference type="PANTHER" id="PTHR12755:SF3">
    <property type="entry name" value="POLYNUCLEOTIDE 5'-HYDROXYL-KINASE NOL9"/>
    <property type="match status" value="1"/>
</dbReference>
<keyword evidence="6" id="KW-0418">Kinase</keyword>
<keyword evidence="4" id="KW-0808">Transferase</keyword>